<comment type="similarity">
    <text evidence="1 6">Belongs to the sigma-70 factor family. ECF subfamily.</text>
</comment>
<evidence type="ECO:0000256" key="2">
    <source>
        <dbReference type="ARBA" id="ARBA00023015"/>
    </source>
</evidence>
<name>A0A5C6C3Y5_9BACT</name>
<evidence type="ECO:0000256" key="5">
    <source>
        <dbReference type="ARBA" id="ARBA00023163"/>
    </source>
</evidence>
<dbReference type="Gene3D" id="1.10.1740.10">
    <property type="match status" value="1"/>
</dbReference>
<keyword evidence="3 6" id="KW-0731">Sigma factor</keyword>
<dbReference type="InterPro" id="IPR007627">
    <property type="entry name" value="RNA_pol_sigma70_r2"/>
</dbReference>
<proteinExistence type="inferred from homology"/>
<dbReference type="GO" id="GO:0006352">
    <property type="term" value="P:DNA-templated transcription initiation"/>
    <property type="evidence" value="ECO:0007669"/>
    <property type="project" value="InterPro"/>
</dbReference>
<dbReference type="SUPFAM" id="SSF88946">
    <property type="entry name" value="Sigma2 domain of RNA polymerase sigma factors"/>
    <property type="match status" value="1"/>
</dbReference>
<organism evidence="8 9">
    <name type="scientific">Allorhodopirellula heiligendammensis</name>
    <dbReference type="NCBI Taxonomy" id="2714739"/>
    <lineage>
        <taxon>Bacteria</taxon>
        <taxon>Pseudomonadati</taxon>
        <taxon>Planctomycetota</taxon>
        <taxon>Planctomycetia</taxon>
        <taxon>Pirellulales</taxon>
        <taxon>Pirellulaceae</taxon>
        <taxon>Allorhodopirellula</taxon>
    </lineage>
</organism>
<dbReference type="RefSeq" id="WP_302117563.1">
    <property type="nucleotide sequence ID" value="NZ_SJPU01000001.1"/>
</dbReference>
<dbReference type="GO" id="GO:0016987">
    <property type="term" value="F:sigma factor activity"/>
    <property type="evidence" value="ECO:0007669"/>
    <property type="project" value="UniProtKB-KW"/>
</dbReference>
<dbReference type="PANTHER" id="PTHR43133:SF51">
    <property type="entry name" value="RNA POLYMERASE SIGMA FACTOR"/>
    <property type="match status" value="1"/>
</dbReference>
<dbReference type="Proteomes" id="UP000319908">
    <property type="component" value="Unassembled WGS sequence"/>
</dbReference>
<dbReference type="PANTHER" id="PTHR43133">
    <property type="entry name" value="RNA POLYMERASE ECF-TYPE SIGMA FACTO"/>
    <property type="match status" value="1"/>
</dbReference>
<accession>A0A5C6C3Y5</accession>
<sequence length="184" mass="21370">MDSECISDAIRRVVGGERDQFRVLVREYGLMIRSYLGSHLHRVDEIDDLAQDVFLTAFRQLEQFDHRTDFGAWLRGIARNRLLMHFRSTSRRHAREARFREEVSGIVERDLEAHFANQSDHAIEALLRCVNTLPDRMRRVVRAGLDGVKTVVLASELQTSTGAIYNLQYRANALLRECVRRETE</sequence>
<dbReference type="EMBL" id="SJPU01000001">
    <property type="protein sequence ID" value="TWU18795.1"/>
    <property type="molecule type" value="Genomic_DNA"/>
</dbReference>
<evidence type="ECO:0000256" key="1">
    <source>
        <dbReference type="ARBA" id="ARBA00010641"/>
    </source>
</evidence>
<dbReference type="InterPro" id="IPR013325">
    <property type="entry name" value="RNA_pol_sigma_r2"/>
</dbReference>
<evidence type="ECO:0000256" key="4">
    <source>
        <dbReference type="ARBA" id="ARBA00023125"/>
    </source>
</evidence>
<reference evidence="8 9" key="1">
    <citation type="journal article" date="2020" name="Antonie Van Leeuwenhoek">
        <title>Rhodopirellula heiligendammensis sp. nov., Rhodopirellula pilleata sp. nov., and Rhodopirellula solitaria sp. nov. isolated from natural or artificial marine surfaces in Northern Germany and California, USA, and emended description of the genus Rhodopirellula.</title>
        <authorList>
            <person name="Kallscheuer N."/>
            <person name="Wiegand S."/>
            <person name="Jogler M."/>
            <person name="Boedeker C."/>
            <person name="Peeters S.H."/>
            <person name="Rast P."/>
            <person name="Heuer A."/>
            <person name="Jetten M.S.M."/>
            <person name="Rohde M."/>
            <person name="Jogler C."/>
        </authorList>
    </citation>
    <scope>NUCLEOTIDE SEQUENCE [LARGE SCALE GENOMIC DNA]</scope>
    <source>
        <strain evidence="8 9">Poly21</strain>
    </source>
</reference>
<dbReference type="InterPro" id="IPR000838">
    <property type="entry name" value="RNA_pol_sigma70_ECF_CS"/>
</dbReference>
<dbReference type="SUPFAM" id="SSF88659">
    <property type="entry name" value="Sigma3 and sigma4 domains of RNA polymerase sigma factors"/>
    <property type="match status" value="1"/>
</dbReference>
<dbReference type="Pfam" id="PF04542">
    <property type="entry name" value="Sigma70_r2"/>
    <property type="match status" value="1"/>
</dbReference>
<dbReference type="InterPro" id="IPR013324">
    <property type="entry name" value="RNA_pol_sigma_r3/r4-like"/>
</dbReference>
<evidence type="ECO:0000256" key="6">
    <source>
        <dbReference type="RuleBase" id="RU000716"/>
    </source>
</evidence>
<dbReference type="GO" id="GO:0003677">
    <property type="term" value="F:DNA binding"/>
    <property type="evidence" value="ECO:0007669"/>
    <property type="project" value="UniProtKB-KW"/>
</dbReference>
<dbReference type="InterPro" id="IPR039425">
    <property type="entry name" value="RNA_pol_sigma-70-like"/>
</dbReference>
<comment type="caution">
    <text evidence="8">The sequence shown here is derived from an EMBL/GenBank/DDBJ whole genome shotgun (WGS) entry which is preliminary data.</text>
</comment>
<dbReference type="PROSITE" id="PS01063">
    <property type="entry name" value="SIGMA70_ECF"/>
    <property type="match status" value="1"/>
</dbReference>
<protein>
    <recommendedName>
        <fullName evidence="6">RNA polymerase sigma factor</fullName>
    </recommendedName>
</protein>
<feature type="domain" description="RNA polymerase sigma-70 region 2" evidence="7">
    <location>
        <begin position="24"/>
        <end position="92"/>
    </location>
</feature>
<evidence type="ECO:0000259" key="7">
    <source>
        <dbReference type="Pfam" id="PF04542"/>
    </source>
</evidence>
<keyword evidence="2 6" id="KW-0805">Transcription regulation</keyword>
<dbReference type="AlphaFoldDB" id="A0A5C6C3Y5"/>
<dbReference type="InterPro" id="IPR014284">
    <property type="entry name" value="RNA_pol_sigma-70_dom"/>
</dbReference>
<evidence type="ECO:0000313" key="8">
    <source>
        <dbReference type="EMBL" id="TWU18795.1"/>
    </source>
</evidence>
<dbReference type="NCBIfam" id="TIGR02937">
    <property type="entry name" value="sigma70-ECF"/>
    <property type="match status" value="1"/>
</dbReference>
<keyword evidence="4 6" id="KW-0238">DNA-binding</keyword>
<keyword evidence="5 6" id="KW-0804">Transcription</keyword>
<gene>
    <name evidence="8" type="primary">rpoE_1</name>
    <name evidence="8" type="ORF">Poly21_09610</name>
</gene>
<evidence type="ECO:0000313" key="9">
    <source>
        <dbReference type="Proteomes" id="UP000319908"/>
    </source>
</evidence>
<evidence type="ECO:0000256" key="3">
    <source>
        <dbReference type="ARBA" id="ARBA00023082"/>
    </source>
</evidence>
<keyword evidence="9" id="KW-1185">Reference proteome</keyword>